<reference evidence="3 4" key="1">
    <citation type="journal article" date="2014" name="Nat. Genet.">
        <title>Genome sequence of the hot pepper provides insights into the evolution of pungency in Capsicum species.</title>
        <authorList>
            <person name="Kim S."/>
            <person name="Park M."/>
            <person name="Yeom S.I."/>
            <person name="Kim Y.M."/>
            <person name="Lee J.M."/>
            <person name="Lee H.A."/>
            <person name="Seo E."/>
            <person name="Choi J."/>
            <person name="Cheong K."/>
            <person name="Kim K.T."/>
            <person name="Jung K."/>
            <person name="Lee G.W."/>
            <person name="Oh S.K."/>
            <person name="Bae C."/>
            <person name="Kim S.B."/>
            <person name="Lee H.Y."/>
            <person name="Kim S.Y."/>
            <person name="Kim M.S."/>
            <person name="Kang B.C."/>
            <person name="Jo Y.D."/>
            <person name="Yang H.B."/>
            <person name="Jeong H.J."/>
            <person name="Kang W.H."/>
            <person name="Kwon J.K."/>
            <person name="Shin C."/>
            <person name="Lim J.Y."/>
            <person name="Park J.H."/>
            <person name="Huh J.H."/>
            <person name="Kim J.S."/>
            <person name="Kim B.D."/>
            <person name="Cohen O."/>
            <person name="Paran I."/>
            <person name="Suh M.C."/>
            <person name="Lee S.B."/>
            <person name="Kim Y.K."/>
            <person name="Shin Y."/>
            <person name="Noh S.J."/>
            <person name="Park J."/>
            <person name="Seo Y.S."/>
            <person name="Kwon S.Y."/>
            <person name="Kim H.A."/>
            <person name="Park J.M."/>
            <person name="Kim H.J."/>
            <person name="Choi S.B."/>
            <person name="Bosland P.W."/>
            <person name="Reeves G."/>
            <person name="Jo S.H."/>
            <person name="Lee B.W."/>
            <person name="Cho H.T."/>
            <person name="Choi H.S."/>
            <person name="Lee M.S."/>
            <person name="Yu Y."/>
            <person name="Do Choi Y."/>
            <person name="Park B.S."/>
            <person name="van Deynze A."/>
            <person name="Ashrafi H."/>
            <person name="Hill T."/>
            <person name="Kim W.T."/>
            <person name="Pai H.S."/>
            <person name="Ahn H.K."/>
            <person name="Yeam I."/>
            <person name="Giovannoni J.J."/>
            <person name="Rose J.K."/>
            <person name="Sorensen I."/>
            <person name="Lee S.J."/>
            <person name="Kim R.W."/>
            <person name="Choi I.Y."/>
            <person name="Choi B.S."/>
            <person name="Lim J.S."/>
            <person name="Lee Y.H."/>
            <person name="Choi D."/>
        </authorList>
    </citation>
    <scope>NUCLEOTIDE SEQUENCE [LARGE SCALE GENOMIC DNA]</scope>
    <source>
        <strain evidence="4">cv. CM334</strain>
    </source>
</reference>
<sequence length="239" mass="26305">MGRSKFLLLTARLDGGLLWFHNVWYGVVWYGIVWYGTVPCLDGLYRSLRFNNRFFVWFDGMVRYGNRFENEHVDAVTKGEPAEVLSGYGYKIKSGRTIQLESLCDLTKDEELQDNASPVSEPSSSGSTEEVRPNGNKERAGVLKSSGSMEEVRPNGNEERAAAVVSSRSTEKVRQSAIKERAAELASSGNKVEGDSKGTAKAADGSSKRDEMQPGPNSQVLFRALSFFSLLSCLASQIA</sequence>
<dbReference type="Gramene" id="PHT92638">
    <property type="protein sequence ID" value="PHT92638"/>
    <property type="gene ID" value="T459_00520"/>
</dbReference>
<organism evidence="3 4">
    <name type="scientific">Capsicum annuum</name>
    <name type="common">Capsicum pepper</name>
    <dbReference type="NCBI Taxonomy" id="4072"/>
    <lineage>
        <taxon>Eukaryota</taxon>
        <taxon>Viridiplantae</taxon>
        <taxon>Streptophyta</taxon>
        <taxon>Embryophyta</taxon>
        <taxon>Tracheophyta</taxon>
        <taxon>Spermatophyta</taxon>
        <taxon>Magnoliopsida</taxon>
        <taxon>eudicotyledons</taxon>
        <taxon>Gunneridae</taxon>
        <taxon>Pentapetalae</taxon>
        <taxon>asterids</taxon>
        <taxon>lamiids</taxon>
        <taxon>Solanales</taxon>
        <taxon>Solanaceae</taxon>
        <taxon>Solanoideae</taxon>
        <taxon>Capsiceae</taxon>
        <taxon>Capsicum</taxon>
    </lineage>
</organism>
<dbReference type="Proteomes" id="UP000222542">
    <property type="component" value="Unassembled WGS sequence"/>
</dbReference>
<keyword evidence="2" id="KW-1133">Transmembrane helix</keyword>
<feature type="transmembrane region" description="Helical" evidence="2">
    <location>
        <begin position="23"/>
        <end position="45"/>
    </location>
</feature>
<keyword evidence="2" id="KW-0812">Transmembrane</keyword>
<keyword evidence="2" id="KW-0472">Membrane</keyword>
<comment type="caution">
    <text evidence="3">The sequence shown here is derived from an EMBL/GenBank/DDBJ whole genome shotgun (WGS) entry which is preliminary data.</text>
</comment>
<feature type="compositionally biased region" description="Basic and acidic residues" evidence="1">
    <location>
        <begin position="169"/>
        <end position="183"/>
    </location>
</feature>
<evidence type="ECO:0000256" key="1">
    <source>
        <dbReference type="SAM" id="MobiDB-lite"/>
    </source>
</evidence>
<feature type="compositionally biased region" description="Low complexity" evidence="1">
    <location>
        <begin position="117"/>
        <end position="128"/>
    </location>
</feature>
<evidence type="ECO:0000313" key="4">
    <source>
        <dbReference type="Proteomes" id="UP000222542"/>
    </source>
</evidence>
<reference evidence="3 4" key="2">
    <citation type="journal article" date="2017" name="Genome Biol.">
        <title>New reference genome sequences of hot pepper reveal the massive evolution of plant disease-resistance genes by retroduplication.</title>
        <authorList>
            <person name="Kim S."/>
            <person name="Park J."/>
            <person name="Yeom S.I."/>
            <person name="Kim Y.M."/>
            <person name="Seo E."/>
            <person name="Kim K.T."/>
            <person name="Kim M.S."/>
            <person name="Lee J.M."/>
            <person name="Cheong K."/>
            <person name="Shin H.S."/>
            <person name="Kim S.B."/>
            <person name="Han K."/>
            <person name="Lee J."/>
            <person name="Park M."/>
            <person name="Lee H.A."/>
            <person name="Lee H.Y."/>
            <person name="Lee Y."/>
            <person name="Oh S."/>
            <person name="Lee J.H."/>
            <person name="Choi E."/>
            <person name="Choi E."/>
            <person name="Lee S.E."/>
            <person name="Jeon J."/>
            <person name="Kim H."/>
            <person name="Choi G."/>
            <person name="Song H."/>
            <person name="Lee J."/>
            <person name="Lee S.C."/>
            <person name="Kwon J.K."/>
            <person name="Lee H.Y."/>
            <person name="Koo N."/>
            <person name="Hong Y."/>
            <person name="Kim R.W."/>
            <person name="Kang W.H."/>
            <person name="Huh J.H."/>
            <person name="Kang B.C."/>
            <person name="Yang T.J."/>
            <person name="Lee Y.H."/>
            <person name="Bennetzen J.L."/>
            <person name="Choi D."/>
        </authorList>
    </citation>
    <scope>NUCLEOTIDE SEQUENCE [LARGE SCALE GENOMIC DNA]</scope>
    <source>
        <strain evidence="4">cv. CM334</strain>
    </source>
</reference>
<keyword evidence="4" id="KW-1185">Reference proteome</keyword>
<accession>A0A2G3AEM3</accession>
<feature type="compositionally biased region" description="Basic and acidic residues" evidence="1">
    <location>
        <begin position="150"/>
        <end position="161"/>
    </location>
</feature>
<gene>
    <name evidence="3" type="ORF">T459_00520</name>
</gene>
<evidence type="ECO:0000256" key="2">
    <source>
        <dbReference type="SAM" id="Phobius"/>
    </source>
</evidence>
<evidence type="ECO:0000313" key="3">
    <source>
        <dbReference type="EMBL" id="PHT92638.1"/>
    </source>
</evidence>
<proteinExistence type="predicted"/>
<feature type="compositionally biased region" description="Basic and acidic residues" evidence="1">
    <location>
        <begin position="129"/>
        <end position="141"/>
    </location>
</feature>
<feature type="region of interest" description="Disordered" evidence="1">
    <location>
        <begin position="111"/>
        <end position="216"/>
    </location>
</feature>
<dbReference type="AlphaFoldDB" id="A0A2G3AEM3"/>
<protein>
    <submittedName>
        <fullName evidence="3">Uncharacterized protein</fullName>
    </submittedName>
</protein>
<name>A0A2G3AEM3_CAPAN</name>
<dbReference type="EMBL" id="AYRZ02000001">
    <property type="protein sequence ID" value="PHT92638.1"/>
    <property type="molecule type" value="Genomic_DNA"/>
</dbReference>